<evidence type="ECO:0000313" key="2">
    <source>
        <dbReference type="EMBL" id="GBP43396.1"/>
    </source>
</evidence>
<organism evidence="2 3">
    <name type="scientific">Eumeta variegata</name>
    <name type="common">Bagworm moth</name>
    <name type="synonym">Eumeta japonica</name>
    <dbReference type="NCBI Taxonomy" id="151549"/>
    <lineage>
        <taxon>Eukaryota</taxon>
        <taxon>Metazoa</taxon>
        <taxon>Ecdysozoa</taxon>
        <taxon>Arthropoda</taxon>
        <taxon>Hexapoda</taxon>
        <taxon>Insecta</taxon>
        <taxon>Pterygota</taxon>
        <taxon>Neoptera</taxon>
        <taxon>Endopterygota</taxon>
        <taxon>Lepidoptera</taxon>
        <taxon>Glossata</taxon>
        <taxon>Ditrysia</taxon>
        <taxon>Tineoidea</taxon>
        <taxon>Psychidae</taxon>
        <taxon>Oiketicinae</taxon>
        <taxon>Eumeta</taxon>
    </lineage>
</organism>
<keyword evidence="3" id="KW-1185">Reference proteome</keyword>
<proteinExistence type="predicted"/>
<dbReference type="EMBL" id="BGZK01000435">
    <property type="protein sequence ID" value="GBP43396.1"/>
    <property type="molecule type" value="Genomic_DNA"/>
</dbReference>
<comment type="caution">
    <text evidence="2">The sequence shown here is derived from an EMBL/GenBank/DDBJ whole genome shotgun (WGS) entry which is preliminary data.</text>
</comment>
<gene>
    <name evidence="2" type="ORF">EVAR_33924_1</name>
</gene>
<feature type="region of interest" description="Disordered" evidence="1">
    <location>
        <begin position="1"/>
        <end position="80"/>
    </location>
</feature>
<feature type="compositionally biased region" description="Basic residues" evidence="1">
    <location>
        <begin position="50"/>
        <end position="60"/>
    </location>
</feature>
<feature type="compositionally biased region" description="Basic and acidic residues" evidence="1">
    <location>
        <begin position="16"/>
        <end position="26"/>
    </location>
</feature>
<feature type="compositionally biased region" description="Basic and acidic residues" evidence="1">
    <location>
        <begin position="70"/>
        <end position="80"/>
    </location>
</feature>
<dbReference type="AlphaFoldDB" id="A0A4C1VVY4"/>
<reference evidence="2 3" key="1">
    <citation type="journal article" date="2019" name="Commun. Biol.">
        <title>The bagworm genome reveals a unique fibroin gene that provides high tensile strength.</title>
        <authorList>
            <person name="Kono N."/>
            <person name="Nakamura H."/>
            <person name="Ohtoshi R."/>
            <person name="Tomita M."/>
            <person name="Numata K."/>
            <person name="Arakawa K."/>
        </authorList>
    </citation>
    <scope>NUCLEOTIDE SEQUENCE [LARGE SCALE GENOMIC DNA]</scope>
</reference>
<evidence type="ECO:0000256" key="1">
    <source>
        <dbReference type="SAM" id="MobiDB-lite"/>
    </source>
</evidence>
<accession>A0A4C1VVY4</accession>
<dbReference type="Proteomes" id="UP000299102">
    <property type="component" value="Unassembled WGS sequence"/>
</dbReference>
<sequence length="80" mass="8870">MVKAEGDRQLLCNPGRRREAWSRDTSPRGGNPCRPTCIPTPPPPPEANRKAHFERKKKPCASKFAVELSESVKRGDGSDI</sequence>
<protein>
    <submittedName>
        <fullName evidence="2">Uncharacterized protein</fullName>
    </submittedName>
</protein>
<name>A0A4C1VVY4_EUMVA</name>
<evidence type="ECO:0000313" key="3">
    <source>
        <dbReference type="Proteomes" id="UP000299102"/>
    </source>
</evidence>